<evidence type="ECO:0000256" key="2">
    <source>
        <dbReference type="ARBA" id="ARBA00006432"/>
    </source>
</evidence>
<dbReference type="InterPro" id="IPR010071">
    <property type="entry name" value="AA_adenyl_dom"/>
</dbReference>
<dbReference type="InterPro" id="IPR036736">
    <property type="entry name" value="ACP-like_sf"/>
</dbReference>
<dbReference type="Gene3D" id="3.30.559.10">
    <property type="entry name" value="Chloramphenicol acetyltransferase-like domain"/>
    <property type="match status" value="3"/>
</dbReference>
<evidence type="ECO:0000256" key="6">
    <source>
        <dbReference type="ARBA" id="ARBA00023194"/>
    </source>
</evidence>
<dbReference type="SUPFAM" id="SSF47336">
    <property type="entry name" value="ACP-like"/>
    <property type="match status" value="1"/>
</dbReference>
<dbReference type="GO" id="GO:0043041">
    <property type="term" value="P:amino acid activation for nonribosomal peptide biosynthetic process"/>
    <property type="evidence" value="ECO:0007669"/>
    <property type="project" value="TreeGrafter"/>
</dbReference>
<dbReference type="GO" id="GO:0044550">
    <property type="term" value="P:secondary metabolite biosynthetic process"/>
    <property type="evidence" value="ECO:0007669"/>
    <property type="project" value="UniProtKB-ARBA"/>
</dbReference>
<protein>
    <recommendedName>
        <fullName evidence="7">Carrier domain-containing protein</fullName>
    </recommendedName>
</protein>
<proteinExistence type="inferred from homology"/>
<dbReference type="InterPro" id="IPR023213">
    <property type="entry name" value="CAT-like_dom_sf"/>
</dbReference>
<dbReference type="InterPro" id="IPR020845">
    <property type="entry name" value="AMP-binding_CS"/>
</dbReference>
<feature type="domain" description="Carrier" evidence="7">
    <location>
        <begin position="571"/>
        <end position="645"/>
    </location>
</feature>
<comment type="similarity">
    <text evidence="2">Belongs to the ATP-dependent AMP-binding enzyme family.</text>
</comment>
<dbReference type="Pfam" id="PF13193">
    <property type="entry name" value="AMP-binding_C"/>
    <property type="match status" value="1"/>
</dbReference>
<evidence type="ECO:0000256" key="3">
    <source>
        <dbReference type="ARBA" id="ARBA00022450"/>
    </source>
</evidence>
<dbReference type="GO" id="GO:0017000">
    <property type="term" value="P:antibiotic biosynthetic process"/>
    <property type="evidence" value="ECO:0007669"/>
    <property type="project" value="UniProtKB-KW"/>
</dbReference>
<dbReference type="Gene3D" id="1.10.1200.10">
    <property type="entry name" value="ACP-like"/>
    <property type="match status" value="1"/>
</dbReference>
<dbReference type="InterPro" id="IPR045851">
    <property type="entry name" value="AMP-bd_C_sf"/>
</dbReference>
<dbReference type="InterPro" id="IPR006162">
    <property type="entry name" value="Ppantetheine_attach_site"/>
</dbReference>
<dbReference type="Gene3D" id="3.30.300.30">
    <property type="match status" value="1"/>
</dbReference>
<dbReference type="PANTHER" id="PTHR45527">
    <property type="entry name" value="NONRIBOSOMAL PEPTIDE SYNTHETASE"/>
    <property type="match status" value="1"/>
</dbReference>
<dbReference type="GO" id="GO:0003824">
    <property type="term" value="F:catalytic activity"/>
    <property type="evidence" value="ECO:0007669"/>
    <property type="project" value="InterPro"/>
</dbReference>
<dbReference type="Pfam" id="PF00668">
    <property type="entry name" value="Condensation"/>
    <property type="match status" value="3"/>
</dbReference>
<accession>A0A0W7WXC0</accession>
<evidence type="ECO:0000256" key="5">
    <source>
        <dbReference type="ARBA" id="ARBA00022737"/>
    </source>
</evidence>
<feature type="non-terminal residue" evidence="8">
    <location>
        <position position="2048"/>
    </location>
</feature>
<dbReference type="InterPro" id="IPR000873">
    <property type="entry name" value="AMP-dep_synth/lig_dom"/>
</dbReference>
<name>A0A0W7WXC0_9ACTN</name>
<reference evidence="8 9" key="1">
    <citation type="submission" date="2015-12" db="EMBL/GenBank/DDBJ databases">
        <title>Draft genome sequence of Streptomyces silvensis ATCC 53525, a producer of novel hormone antagonists.</title>
        <authorList>
            <person name="Johnston C.W."/>
            <person name="Li Y."/>
            <person name="Magarvey N.A."/>
        </authorList>
    </citation>
    <scope>NUCLEOTIDE SEQUENCE [LARGE SCALE GENOMIC DNA]</scope>
    <source>
        <strain evidence="8 9">ATCC 53525</strain>
    </source>
</reference>
<dbReference type="FunFam" id="3.40.50.980:FF:000001">
    <property type="entry name" value="Non-ribosomal peptide synthetase"/>
    <property type="match status" value="1"/>
</dbReference>
<dbReference type="FunFam" id="2.30.38.10:FF:000001">
    <property type="entry name" value="Non-ribosomal peptide synthetase PvdI"/>
    <property type="match status" value="1"/>
</dbReference>
<dbReference type="GO" id="GO:0005829">
    <property type="term" value="C:cytosol"/>
    <property type="evidence" value="ECO:0007669"/>
    <property type="project" value="TreeGrafter"/>
</dbReference>
<dbReference type="NCBIfam" id="TIGR01733">
    <property type="entry name" value="AA-adenyl-dom"/>
    <property type="match status" value="2"/>
</dbReference>
<dbReference type="STRING" id="1765722.AT728_27505"/>
<dbReference type="Pfam" id="PF00550">
    <property type="entry name" value="PP-binding"/>
    <property type="match status" value="1"/>
</dbReference>
<dbReference type="EMBL" id="LOCL01000048">
    <property type="protein sequence ID" value="KUF15188.1"/>
    <property type="molecule type" value="Genomic_DNA"/>
</dbReference>
<evidence type="ECO:0000256" key="1">
    <source>
        <dbReference type="ARBA" id="ARBA00001957"/>
    </source>
</evidence>
<dbReference type="NCBIfam" id="TIGR01720">
    <property type="entry name" value="NRPS-para261"/>
    <property type="match status" value="1"/>
</dbReference>
<dbReference type="RefSeq" id="WP_058850750.1">
    <property type="nucleotide sequence ID" value="NZ_LOCL01000048.1"/>
</dbReference>
<keyword evidence="6" id="KW-0045">Antibiotic biosynthesis</keyword>
<dbReference type="SUPFAM" id="SSF52777">
    <property type="entry name" value="CoA-dependent acyltransferases"/>
    <property type="match status" value="4"/>
</dbReference>
<dbReference type="SUPFAM" id="SSF56801">
    <property type="entry name" value="Acetyl-CoA synthetase-like"/>
    <property type="match status" value="2"/>
</dbReference>
<evidence type="ECO:0000259" key="7">
    <source>
        <dbReference type="PROSITE" id="PS50075"/>
    </source>
</evidence>
<dbReference type="PROSITE" id="PS00012">
    <property type="entry name" value="PHOSPHOPANTETHEINE"/>
    <property type="match status" value="1"/>
</dbReference>
<dbReference type="InterPro" id="IPR020806">
    <property type="entry name" value="PKS_PP-bd"/>
</dbReference>
<dbReference type="PROSITE" id="PS50075">
    <property type="entry name" value="CARRIER"/>
    <property type="match status" value="1"/>
</dbReference>
<dbReference type="FunFam" id="1.10.1200.10:FF:000005">
    <property type="entry name" value="Nonribosomal peptide synthetase 1"/>
    <property type="match status" value="1"/>
</dbReference>
<dbReference type="InterPro" id="IPR025110">
    <property type="entry name" value="AMP-bd_C"/>
</dbReference>
<dbReference type="FunFam" id="3.40.50.12780:FF:000012">
    <property type="entry name" value="Non-ribosomal peptide synthetase"/>
    <property type="match status" value="1"/>
</dbReference>
<dbReference type="GO" id="GO:0008610">
    <property type="term" value="P:lipid biosynthetic process"/>
    <property type="evidence" value="ECO:0007669"/>
    <property type="project" value="UniProtKB-ARBA"/>
</dbReference>
<dbReference type="FunFam" id="3.30.300.30:FF:000010">
    <property type="entry name" value="Enterobactin synthetase component F"/>
    <property type="match status" value="1"/>
</dbReference>
<dbReference type="InterPro" id="IPR009081">
    <property type="entry name" value="PP-bd_ACP"/>
</dbReference>
<dbReference type="CDD" id="cd05930">
    <property type="entry name" value="A_NRPS"/>
    <property type="match status" value="1"/>
</dbReference>
<sequence length="2048" mass="214538">MSHLQDPSPAGLSTGTPRDLTTFPSLFQEQVASAPDAPAVASGDLSWSYAELNARANRIAHWLIDRGIGPERPVGVALPRSAEQVAVVLGILKAGGAYLPIDLDYPGERIRYMVTDAAPALVLTTREAAGPLSANLTAAGPLSADPTAAGPSAPTGTAAVPALVAVDSPDVRAAFAHSPATDPADPDRTVPLLPAHPAYVVYTSGSTGRPKGVTVTHTGISALNSVHLTRFGVAPGSRVLQSASLSFDVAIWDLIMGLTTGATLVLPQRQRVVGDDLVEALAQERVTHATLPPSVVGTLPAHAPRTLTDLRVLSLAGEAVPRDLIRDWAPGRQVMNGYGPTEITCAATVARLTPAPRVPIGTAIPGTDVYVLDEHLAPVPPETPGELYVAGPGVARGYLGRPGLSSTRFLADPFGKPGSRMYRTGDLVRLGDDGQLEYLGRTDEQIKLRGLRIEVGEIEAALTAHPRVAQAVVTAREGRGTGKQLVGYVVPAAPDTAGRGDRGGQGGGTGYLDLGARCTPGELREFVARRLPDFMVPATVLVLDGLPLTPNGKVDKKRLPEPEFKGGVYRAPRTPEEEILAGAFAAVLGLERVGVDDDFFAAGGDSIQSIQLVSRVRPEGLEVSARDVFECRTVARLAEAARRGTGPAAVLEEWEGGGVGRMPLLPVARMLRGRGPGFDRFLQAMVLELPAGIDEEGLAATLGAVVDRHDLLRARLVDDDGPDTEGTGGAEGAAALEVAPAGSVDVAALVRRVAYAGPWDEAWQECLRTELDAAAGRLDPGAGVVAQFVWFAPEDGSRAGRLLVALHHLVVDGVSWRILMPDLAAAWESVRQGRAPELPPVVTSVRRWAHALAAEAADDKRVAELELWTSIADGPDPVLGTRRLDPAVDVVATLTETRVQLSPDTTEALLTTVPAAFHGEVNDGLLAALALAIAAWRRARGVGEQSSLIRLEGHGREESAVPGADLSRTVGWFTSVFPVRLDLGGADLDDAFRGGPAAARVLKAVKERLRAVPDKGIGYGLLRHLNPETSGVLAAYGLGQVGFNYLGRFSAAQDLPEDLRGLGFTQVAGIRELEALDAGQDGRMPALAEVDINASVTDTGQGPRLGALFTAPSGVLARDEVRELADLWVAALEGLVRHATLPGTGGLTPSDVPLVDVTQDDIEAWERQFPGLADIWPTSPLQAGLLFHSMMAAESGSAFDAYQVQYVLELAGPVDPPRLRAAGQAVLDRHPALRTAFVRAADGGDLIQLVVDGVELPWREADLSGTAGVGERAGTVGVGEKAGTVRVGEKAGTADAVVSAAAAEAAGAERDAAFERFLADDLEAHFDPARPPLLRMSLVKRDADHSDLVLTAHHALFDGWSLPLIARDLLRAYADGGALSAPPAHTYRDYLEWLARQDDDGSARTWRDELSGVDEPTLLAPGTGAGTDSTGIGLADVPLPAAEARDLVRRAGELGVTLNTLVQGAWGILVGQLTGRQDVVLAATVSGRPPALPGVDSVVGMFLNTVPVRVRCAPGASLAQLLTGLQGRQAALLDHHHRGLPQIHEDTGLKALFDTIIGFESFPMDRSGIAEASEAAGIGVTGIRAFTASHYPVTVFVYPDGPHPRLDIQYQRTVFDQATADDLAARLGLVLRQVAADPARLVGHVELTAPAERARVVTELNDTAAPTPALTVPGLVERQAAATPDAVAVACGAVSYTYRELRTRVNRLARELTARGAGPETVVGLALPRSADLVTGLLGILAAGAAHLPIDPKYPSQRLDFVIGEARPRLLLTDRDTVAALPETDVPKLYLDDLDLAGTVPDTTPAAGLRPDHAAYVMYTSGSTGTPKGVVITHAGVVNGVTRLAERVGSGMRILAGTSVNFDVSVFEIVTALSTGGTVEVVRDALALGEPGAPAVDVVSTVPSVFAGLTDQVAADFRPRTLVFAGEALPASLVRRAREALPGVTVVNAYGQSETFYATAFRLSADRDWQGVGSTPIGTPLGNMRTYVLGPGLTPLPPGVAGELYVAGSIGRGYLGRPGTTADRFVADPFGPAGTRMYRTGDLARWNA</sequence>
<dbReference type="SMART" id="SM00823">
    <property type="entry name" value="PKS_PP"/>
    <property type="match status" value="1"/>
</dbReference>
<dbReference type="Gene3D" id="3.40.50.980">
    <property type="match status" value="4"/>
</dbReference>
<evidence type="ECO:0000313" key="9">
    <source>
        <dbReference type="Proteomes" id="UP000054804"/>
    </source>
</evidence>
<comment type="caution">
    <text evidence="8">The sequence shown here is derived from an EMBL/GenBank/DDBJ whole genome shotgun (WGS) entry which is preliminary data.</text>
</comment>
<keyword evidence="4" id="KW-0597">Phosphoprotein</keyword>
<dbReference type="Gene3D" id="2.30.38.10">
    <property type="entry name" value="Luciferase, Domain 3"/>
    <property type="match status" value="2"/>
</dbReference>
<dbReference type="InterPro" id="IPR001242">
    <property type="entry name" value="Condensation_dom"/>
</dbReference>
<comment type="cofactor">
    <cofactor evidence="1">
        <name>pantetheine 4'-phosphate</name>
        <dbReference type="ChEBI" id="CHEBI:47942"/>
    </cofactor>
</comment>
<keyword evidence="9" id="KW-1185">Reference proteome</keyword>
<dbReference type="InterPro" id="IPR010060">
    <property type="entry name" value="NRPS_synth"/>
</dbReference>
<gene>
    <name evidence="8" type="ORF">AT728_27505</name>
</gene>
<dbReference type="Gene3D" id="3.30.559.30">
    <property type="entry name" value="Nonribosomal peptide synthetase, condensation domain"/>
    <property type="match status" value="2"/>
</dbReference>
<evidence type="ECO:0000256" key="4">
    <source>
        <dbReference type="ARBA" id="ARBA00022553"/>
    </source>
</evidence>
<dbReference type="GO" id="GO:0031177">
    <property type="term" value="F:phosphopantetheine binding"/>
    <property type="evidence" value="ECO:0007669"/>
    <property type="project" value="InterPro"/>
</dbReference>
<keyword evidence="5" id="KW-0677">Repeat</keyword>
<organism evidence="8 9">
    <name type="scientific">Streptomyces silvensis</name>
    <dbReference type="NCBI Taxonomy" id="1765722"/>
    <lineage>
        <taxon>Bacteria</taxon>
        <taxon>Bacillati</taxon>
        <taxon>Actinomycetota</taxon>
        <taxon>Actinomycetes</taxon>
        <taxon>Kitasatosporales</taxon>
        <taxon>Streptomycetaceae</taxon>
        <taxon>Streptomyces</taxon>
    </lineage>
</organism>
<evidence type="ECO:0000313" key="8">
    <source>
        <dbReference type="EMBL" id="KUF15188.1"/>
    </source>
</evidence>
<dbReference type="PROSITE" id="PS00455">
    <property type="entry name" value="AMP_BINDING"/>
    <property type="match status" value="2"/>
</dbReference>
<dbReference type="Pfam" id="PF00501">
    <property type="entry name" value="AMP-binding"/>
    <property type="match status" value="2"/>
</dbReference>
<keyword evidence="3" id="KW-0596">Phosphopantetheine</keyword>
<dbReference type="PANTHER" id="PTHR45527:SF1">
    <property type="entry name" value="FATTY ACID SYNTHASE"/>
    <property type="match status" value="1"/>
</dbReference>
<dbReference type="Proteomes" id="UP000054804">
    <property type="component" value="Unassembled WGS sequence"/>
</dbReference>